<gene>
    <name evidence="3" type="ORF">B0A62_00245</name>
    <name evidence="2" type="ORF">IW20_14380</name>
</gene>
<dbReference type="Proteomes" id="UP000028712">
    <property type="component" value="Unassembled WGS sequence"/>
</dbReference>
<evidence type="ECO:0000313" key="2">
    <source>
        <dbReference type="EMBL" id="KFF15328.1"/>
    </source>
</evidence>
<evidence type="ECO:0000256" key="1">
    <source>
        <dbReference type="SAM" id="Phobius"/>
    </source>
</evidence>
<keyword evidence="1" id="KW-0812">Transmembrane</keyword>
<dbReference type="AlphaFoldDB" id="A0A086AF64"/>
<accession>A0A086AF64</accession>
<protein>
    <submittedName>
        <fullName evidence="2">Uncharacterized protein</fullName>
    </submittedName>
</protein>
<dbReference type="STRING" id="991.IW20_14380"/>
<evidence type="ECO:0000313" key="3">
    <source>
        <dbReference type="EMBL" id="OXA98268.1"/>
    </source>
</evidence>
<name>A0A086AF64_FLAHY</name>
<dbReference type="EMBL" id="MUGY01000001">
    <property type="protein sequence ID" value="OXA98268.1"/>
    <property type="molecule type" value="Genomic_DNA"/>
</dbReference>
<organism evidence="2 4">
    <name type="scientific">Flavobacterium hydatis</name>
    <name type="common">Cytophaga aquatilis</name>
    <dbReference type="NCBI Taxonomy" id="991"/>
    <lineage>
        <taxon>Bacteria</taxon>
        <taxon>Pseudomonadati</taxon>
        <taxon>Bacteroidota</taxon>
        <taxon>Flavobacteriia</taxon>
        <taxon>Flavobacteriales</taxon>
        <taxon>Flavobacteriaceae</taxon>
        <taxon>Flavobacterium</taxon>
    </lineage>
</organism>
<dbReference type="RefSeq" id="WP_035623442.1">
    <property type="nucleotide sequence ID" value="NZ_JBEWQG010000004.1"/>
</dbReference>
<dbReference type="OrthoDB" id="1366451at2"/>
<keyword evidence="1" id="KW-0472">Membrane</keyword>
<evidence type="ECO:0000313" key="5">
    <source>
        <dbReference type="Proteomes" id="UP000198424"/>
    </source>
</evidence>
<reference evidence="2 4" key="1">
    <citation type="submission" date="2014-07" db="EMBL/GenBank/DDBJ databases">
        <title>Genome of Flavobacterium hydatis DSM 2063.</title>
        <authorList>
            <person name="Pipes S.E."/>
            <person name="Stropko S.J."/>
            <person name="Newman J.D."/>
        </authorList>
    </citation>
    <scope>NUCLEOTIDE SEQUENCE [LARGE SCALE GENOMIC DNA]</scope>
    <source>
        <strain evidence="2 4">DSM 2063</strain>
    </source>
</reference>
<comment type="caution">
    <text evidence="2">The sequence shown here is derived from an EMBL/GenBank/DDBJ whole genome shotgun (WGS) entry which is preliminary data.</text>
</comment>
<sequence length="63" mass="7058">MKTNSTLVKKGICNLLIFLVSVQVTYSLVSHFVYGKTQPDYLELIICLLIATFASSKLEGYNK</sequence>
<proteinExistence type="predicted"/>
<reference evidence="3 5" key="2">
    <citation type="submission" date="2016-11" db="EMBL/GenBank/DDBJ databases">
        <title>Whole genomes of Flavobacteriaceae.</title>
        <authorList>
            <person name="Stine C."/>
            <person name="Li C."/>
            <person name="Tadesse D."/>
        </authorList>
    </citation>
    <scope>NUCLEOTIDE SEQUENCE [LARGE SCALE GENOMIC DNA]</scope>
    <source>
        <strain evidence="3 5">ATCC 29551</strain>
    </source>
</reference>
<feature type="transmembrane region" description="Helical" evidence="1">
    <location>
        <begin position="12"/>
        <end position="29"/>
    </location>
</feature>
<evidence type="ECO:0000313" key="4">
    <source>
        <dbReference type="Proteomes" id="UP000028712"/>
    </source>
</evidence>
<dbReference type="Proteomes" id="UP000198424">
    <property type="component" value="Unassembled WGS sequence"/>
</dbReference>
<keyword evidence="1" id="KW-1133">Transmembrane helix</keyword>
<dbReference type="EMBL" id="JPRM01000022">
    <property type="protein sequence ID" value="KFF15328.1"/>
    <property type="molecule type" value="Genomic_DNA"/>
</dbReference>
<keyword evidence="5" id="KW-1185">Reference proteome</keyword>